<dbReference type="Pfam" id="PF24548">
    <property type="entry name" value="EF_EFCAB10_C"/>
    <property type="match status" value="1"/>
</dbReference>
<name>A0A6J0GYY8_9PASS</name>
<dbReference type="InterPro" id="IPR011992">
    <property type="entry name" value="EF-hand-dom_pair"/>
</dbReference>
<dbReference type="InterPro" id="IPR039879">
    <property type="entry name" value="EFC10"/>
</dbReference>
<dbReference type="OrthoDB" id="10260455at2759"/>
<evidence type="ECO:0000259" key="1">
    <source>
        <dbReference type="PROSITE" id="PS50222"/>
    </source>
</evidence>
<accession>A0A6J0GYY8</accession>
<dbReference type="PROSITE" id="PS50222">
    <property type="entry name" value="EF_HAND_2"/>
    <property type="match status" value="1"/>
</dbReference>
<dbReference type="PANTHER" id="PTHR21847:SF1">
    <property type="entry name" value="EF-HAND CALCIUM-BINDING DOMAIN-CONTAINING PROTEIN 10"/>
    <property type="match status" value="1"/>
</dbReference>
<proteinExistence type="predicted"/>
<reference evidence="3" key="1">
    <citation type="submission" date="2025-08" db="UniProtKB">
        <authorList>
            <consortium name="RefSeq"/>
        </authorList>
    </citation>
    <scope>IDENTIFICATION</scope>
</reference>
<feature type="domain" description="EF-hand" evidence="1">
    <location>
        <begin position="61"/>
        <end position="96"/>
    </location>
</feature>
<protein>
    <submittedName>
        <fullName evidence="3">EF-hand calcium-binding domain-containing protein 10-like</fullName>
    </submittedName>
</protein>
<evidence type="ECO:0000313" key="2">
    <source>
        <dbReference type="Proteomes" id="UP000504624"/>
    </source>
</evidence>
<gene>
    <name evidence="3" type="primary">LOC108495632</name>
</gene>
<sequence>MAAGEEQSREYLRRHRLPELLQHLGALLLFHRPEKPREFLIQALERVKAGRRAEGEYPDLMDEANVEAMFSLLDVLGQGHITPVQYREALKTLGLSTEDLELGDDENITLEVFKEGVKKRMLESWAVY</sequence>
<dbReference type="SUPFAM" id="SSF47391">
    <property type="entry name" value="Dimerization-anchoring domain of cAMP-dependent PK regulatory subunit"/>
    <property type="match status" value="1"/>
</dbReference>
<dbReference type="AlphaFoldDB" id="A0A6J0GYY8"/>
<keyword evidence="2" id="KW-1185">Reference proteome</keyword>
<dbReference type="GO" id="GO:0005509">
    <property type="term" value="F:calcium ion binding"/>
    <property type="evidence" value="ECO:0007669"/>
    <property type="project" value="InterPro"/>
</dbReference>
<organism evidence="2 3">
    <name type="scientific">Lepidothrix coronata</name>
    <name type="common">blue-crowned manakin</name>
    <dbReference type="NCBI Taxonomy" id="321398"/>
    <lineage>
        <taxon>Eukaryota</taxon>
        <taxon>Metazoa</taxon>
        <taxon>Chordata</taxon>
        <taxon>Craniata</taxon>
        <taxon>Vertebrata</taxon>
        <taxon>Euteleostomi</taxon>
        <taxon>Archelosauria</taxon>
        <taxon>Archosauria</taxon>
        <taxon>Dinosauria</taxon>
        <taxon>Saurischia</taxon>
        <taxon>Theropoda</taxon>
        <taxon>Coelurosauria</taxon>
        <taxon>Aves</taxon>
        <taxon>Neognathae</taxon>
        <taxon>Neoaves</taxon>
        <taxon>Telluraves</taxon>
        <taxon>Australaves</taxon>
        <taxon>Passeriformes</taxon>
        <taxon>Pipridae</taxon>
        <taxon>Lepidothrix</taxon>
    </lineage>
</organism>
<dbReference type="InterPro" id="IPR056587">
    <property type="entry name" value="EF_EFCAB10_C"/>
</dbReference>
<dbReference type="InterPro" id="IPR049760">
    <property type="entry name" value="DD_EFCAB10"/>
</dbReference>
<dbReference type="RefSeq" id="XP_017667046.1">
    <property type="nucleotide sequence ID" value="XM_017811557.1"/>
</dbReference>
<dbReference type="InterPro" id="IPR002048">
    <property type="entry name" value="EF_hand_dom"/>
</dbReference>
<dbReference type="Gene3D" id="1.10.238.10">
    <property type="entry name" value="EF-hand"/>
    <property type="match status" value="1"/>
</dbReference>
<dbReference type="CDD" id="cd22976">
    <property type="entry name" value="DD_EFCAB10"/>
    <property type="match status" value="1"/>
</dbReference>
<dbReference type="SUPFAM" id="SSF47473">
    <property type="entry name" value="EF-hand"/>
    <property type="match status" value="1"/>
</dbReference>
<dbReference type="GeneID" id="108495632"/>
<evidence type="ECO:0000313" key="3">
    <source>
        <dbReference type="RefSeq" id="XP_017667046.1"/>
    </source>
</evidence>
<dbReference type="Proteomes" id="UP000504624">
    <property type="component" value="Unplaced"/>
</dbReference>
<dbReference type="PANTHER" id="PTHR21847">
    <property type="entry name" value="EF-HAND CALCIUM-BINDING DOMAIN-CONTAINING PROTEIN 10"/>
    <property type="match status" value="1"/>
</dbReference>